<gene>
    <name evidence="1" type="ORF">Pyn_06924</name>
</gene>
<evidence type="ECO:0000313" key="1">
    <source>
        <dbReference type="EMBL" id="PQQ14112.1"/>
    </source>
</evidence>
<organism evidence="1 2">
    <name type="scientific">Prunus yedoensis var. nudiflora</name>
    <dbReference type="NCBI Taxonomy" id="2094558"/>
    <lineage>
        <taxon>Eukaryota</taxon>
        <taxon>Viridiplantae</taxon>
        <taxon>Streptophyta</taxon>
        <taxon>Embryophyta</taxon>
        <taxon>Tracheophyta</taxon>
        <taxon>Spermatophyta</taxon>
        <taxon>Magnoliopsida</taxon>
        <taxon>eudicotyledons</taxon>
        <taxon>Gunneridae</taxon>
        <taxon>Pentapetalae</taxon>
        <taxon>rosids</taxon>
        <taxon>fabids</taxon>
        <taxon>Rosales</taxon>
        <taxon>Rosaceae</taxon>
        <taxon>Amygdaloideae</taxon>
        <taxon>Amygdaleae</taxon>
        <taxon>Prunus</taxon>
    </lineage>
</organism>
<dbReference type="Proteomes" id="UP000250321">
    <property type="component" value="Unassembled WGS sequence"/>
</dbReference>
<reference evidence="1 2" key="1">
    <citation type="submission" date="2018-02" db="EMBL/GenBank/DDBJ databases">
        <title>Draft genome of wild Prunus yedoensis var. nudiflora.</title>
        <authorList>
            <person name="Baek S."/>
            <person name="Kim J.-H."/>
            <person name="Choi K."/>
            <person name="Kim G.-B."/>
            <person name="Cho A."/>
            <person name="Jang H."/>
            <person name="Shin C.-H."/>
            <person name="Yu H.-J."/>
            <person name="Mun J.-H."/>
        </authorList>
    </citation>
    <scope>NUCLEOTIDE SEQUENCE [LARGE SCALE GENOMIC DNA]</scope>
    <source>
        <strain evidence="2">cv. Jeju island</strain>
        <tissue evidence="1">Leaf</tissue>
    </source>
</reference>
<name>A0A314YZ23_PRUYE</name>
<protein>
    <submittedName>
        <fullName evidence="1">Uncharacterized protein</fullName>
    </submittedName>
</protein>
<dbReference type="AlphaFoldDB" id="A0A314YZ23"/>
<dbReference type="EMBL" id="PJQY01000273">
    <property type="protein sequence ID" value="PQQ14112.1"/>
    <property type="molecule type" value="Genomic_DNA"/>
</dbReference>
<keyword evidence="2" id="KW-1185">Reference proteome</keyword>
<evidence type="ECO:0000313" key="2">
    <source>
        <dbReference type="Proteomes" id="UP000250321"/>
    </source>
</evidence>
<accession>A0A314YZ23</accession>
<comment type="caution">
    <text evidence="1">The sequence shown here is derived from an EMBL/GenBank/DDBJ whole genome shotgun (WGS) entry which is preliminary data.</text>
</comment>
<sequence>MHKTPLKEIPITPISGLNLRLQHQKEAMQCTVEEHEIERESGVITEHQALRLPRLDVFSWERKTRGRKKEVRLGVGVTTSGSSSTVA</sequence>
<proteinExistence type="predicted"/>